<dbReference type="InterPro" id="IPR018187">
    <property type="entry name" value="Asp/Glu_racemase_AS_1"/>
</dbReference>
<sequence length="284" mass="29731">MGTACDDPIGIFDSGLGGLSVVHAIRRLLPTEQLLYVADCAHAPYGGCSAAFIRTRALALAGFLQTQRAKALVVACNTATAAAAEALRRQFELPIIAMEPAVKRAAAATRCNVVGVLATEGTLASARFAGLLARFAGAVQVVTRPAPDLVLLVERGEIDGIEAMRRVEAHVSYLLHQGSDTIVLGCTHYPHLRPLIERAAGPEIAIIDTGPAVARELRRRLEEKDLVRSSAGGGLIRIWTSATTSSARAIAQRLAGPDHSALVIDALPALPTSQSDPGRQATGG</sequence>
<keyword evidence="3 7" id="KW-0133">Cell shape</keyword>
<evidence type="ECO:0000313" key="9">
    <source>
        <dbReference type="Proteomes" id="UP000003374"/>
    </source>
</evidence>
<dbReference type="Pfam" id="PF01177">
    <property type="entry name" value="Asp_Glu_race"/>
    <property type="match status" value="1"/>
</dbReference>
<feature type="active site" description="Proton donor/acceptor" evidence="7">
    <location>
        <position position="186"/>
    </location>
</feature>
<dbReference type="PANTHER" id="PTHR21198:SF2">
    <property type="entry name" value="GLUTAMATE RACEMASE"/>
    <property type="match status" value="1"/>
</dbReference>
<protein>
    <recommendedName>
        <fullName evidence="2 7">Glutamate racemase</fullName>
        <ecNumber evidence="2 7">5.1.1.3</ecNumber>
    </recommendedName>
</protein>
<feature type="binding site" evidence="7">
    <location>
        <begin position="45"/>
        <end position="46"/>
    </location>
    <ligand>
        <name>substrate</name>
    </ligand>
</feature>
<comment type="caution">
    <text evidence="8">The sequence shown here is derived from an EMBL/GenBank/DDBJ whole genome shotgun (WGS) entry which is preliminary data.</text>
</comment>
<dbReference type="GO" id="GO:0008881">
    <property type="term" value="F:glutamate racemase activity"/>
    <property type="evidence" value="ECO:0007669"/>
    <property type="project" value="UniProtKB-UniRule"/>
</dbReference>
<evidence type="ECO:0000313" key="8">
    <source>
        <dbReference type="EMBL" id="EAR22969.1"/>
    </source>
</evidence>
<dbReference type="GO" id="GO:0009252">
    <property type="term" value="P:peptidoglycan biosynthetic process"/>
    <property type="evidence" value="ECO:0007669"/>
    <property type="project" value="UniProtKB-UniRule"/>
</dbReference>
<name>A4BKY1_9GAMM</name>
<dbReference type="InterPro" id="IPR033134">
    <property type="entry name" value="Asp/Glu_racemase_AS_2"/>
</dbReference>
<comment type="similarity">
    <text evidence="7">Belongs to the aspartate/glutamate racemases family.</text>
</comment>
<accession>A4BKY1</accession>
<dbReference type="InterPro" id="IPR001920">
    <property type="entry name" value="Asp/Glu_race"/>
</dbReference>
<comment type="pathway">
    <text evidence="7">Cell wall biogenesis; peptidoglycan biosynthesis.</text>
</comment>
<evidence type="ECO:0000256" key="2">
    <source>
        <dbReference type="ARBA" id="ARBA00013090"/>
    </source>
</evidence>
<dbReference type="PROSITE" id="PS00923">
    <property type="entry name" value="ASP_GLU_RACEMASE_1"/>
    <property type="match status" value="1"/>
</dbReference>
<dbReference type="PANTHER" id="PTHR21198">
    <property type="entry name" value="GLUTAMATE RACEMASE"/>
    <property type="match status" value="1"/>
</dbReference>
<evidence type="ECO:0000256" key="6">
    <source>
        <dbReference type="ARBA" id="ARBA00023316"/>
    </source>
</evidence>
<dbReference type="Gene3D" id="3.40.50.1860">
    <property type="match status" value="2"/>
</dbReference>
<dbReference type="EC" id="5.1.1.3" evidence="2 7"/>
<evidence type="ECO:0000256" key="3">
    <source>
        <dbReference type="ARBA" id="ARBA00022960"/>
    </source>
</evidence>
<feature type="binding site" evidence="7">
    <location>
        <begin position="187"/>
        <end position="188"/>
    </location>
    <ligand>
        <name>substrate</name>
    </ligand>
</feature>
<dbReference type="GO" id="GO:0008360">
    <property type="term" value="P:regulation of cell shape"/>
    <property type="evidence" value="ECO:0007669"/>
    <property type="project" value="UniProtKB-KW"/>
</dbReference>
<dbReference type="EMBL" id="AAOF01000001">
    <property type="protein sequence ID" value="EAR22969.1"/>
    <property type="molecule type" value="Genomic_DNA"/>
</dbReference>
<keyword evidence="5 7" id="KW-0413">Isomerase</keyword>
<keyword evidence="6 7" id="KW-0961">Cell wall biogenesis/degradation</keyword>
<dbReference type="HOGENOM" id="CLU_052344_2_1_6"/>
<feature type="binding site" evidence="7">
    <location>
        <begin position="77"/>
        <end position="78"/>
    </location>
    <ligand>
        <name>substrate</name>
    </ligand>
</feature>
<proteinExistence type="inferred from homology"/>
<dbReference type="UniPathway" id="UPA00219"/>
<comment type="catalytic activity">
    <reaction evidence="1 7">
        <text>L-glutamate = D-glutamate</text>
        <dbReference type="Rhea" id="RHEA:12813"/>
        <dbReference type="ChEBI" id="CHEBI:29985"/>
        <dbReference type="ChEBI" id="CHEBI:29986"/>
        <dbReference type="EC" id="5.1.1.3"/>
    </reaction>
</comment>
<keyword evidence="9" id="KW-1185">Reference proteome</keyword>
<dbReference type="PROSITE" id="PS00924">
    <property type="entry name" value="ASP_GLU_RACEMASE_2"/>
    <property type="match status" value="1"/>
</dbReference>
<comment type="function">
    <text evidence="7">Provides the (R)-glutamate required for cell wall biosynthesis.</text>
</comment>
<gene>
    <name evidence="7" type="primary">murI</name>
    <name evidence="8" type="ORF">NB231_14153</name>
</gene>
<dbReference type="GO" id="GO:0071555">
    <property type="term" value="P:cell wall organization"/>
    <property type="evidence" value="ECO:0007669"/>
    <property type="project" value="UniProtKB-KW"/>
</dbReference>
<dbReference type="HAMAP" id="MF_00258">
    <property type="entry name" value="Glu_racemase"/>
    <property type="match status" value="1"/>
</dbReference>
<dbReference type="eggNOG" id="COG0796">
    <property type="taxonomic scope" value="Bacteria"/>
</dbReference>
<organism evidence="8 9">
    <name type="scientific">Nitrococcus mobilis Nb-231</name>
    <dbReference type="NCBI Taxonomy" id="314278"/>
    <lineage>
        <taxon>Bacteria</taxon>
        <taxon>Pseudomonadati</taxon>
        <taxon>Pseudomonadota</taxon>
        <taxon>Gammaproteobacteria</taxon>
        <taxon>Chromatiales</taxon>
        <taxon>Ectothiorhodospiraceae</taxon>
        <taxon>Nitrococcus</taxon>
    </lineage>
</organism>
<dbReference type="STRING" id="314278.NB231_14153"/>
<dbReference type="Proteomes" id="UP000003374">
    <property type="component" value="Unassembled WGS sequence"/>
</dbReference>
<dbReference type="NCBIfam" id="TIGR00067">
    <property type="entry name" value="glut_race"/>
    <property type="match status" value="1"/>
</dbReference>
<dbReference type="SUPFAM" id="SSF53681">
    <property type="entry name" value="Aspartate/glutamate racemase"/>
    <property type="match status" value="2"/>
</dbReference>
<keyword evidence="4 7" id="KW-0573">Peptidoglycan synthesis</keyword>
<dbReference type="InterPro" id="IPR015942">
    <property type="entry name" value="Asp/Glu/hydantoin_racemase"/>
</dbReference>
<feature type="binding site" evidence="7">
    <location>
        <begin position="13"/>
        <end position="14"/>
    </location>
    <ligand>
        <name>substrate</name>
    </ligand>
</feature>
<evidence type="ECO:0000256" key="1">
    <source>
        <dbReference type="ARBA" id="ARBA00001602"/>
    </source>
</evidence>
<evidence type="ECO:0000256" key="5">
    <source>
        <dbReference type="ARBA" id="ARBA00023235"/>
    </source>
</evidence>
<dbReference type="OrthoDB" id="9801055at2"/>
<reference evidence="8 9" key="1">
    <citation type="submission" date="2006-02" db="EMBL/GenBank/DDBJ databases">
        <authorList>
            <person name="Waterbury J."/>
            <person name="Ferriera S."/>
            <person name="Johnson J."/>
            <person name="Kravitz S."/>
            <person name="Halpern A."/>
            <person name="Remington K."/>
            <person name="Beeson K."/>
            <person name="Tran B."/>
            <person name="Rogers Y.-H."/>
            <person name="Friedman R."/>
            <person name="Venter J.C."/>
        </authorList>
    </citation>
    <scope>NUCLEOTIDE SEQUENCE [LARGE SCALE GENOMIC DNA]</scope>
    <source>
        <strain evidence="8 9">Nb-231</strain>
    </source>
</reference>
<evidence type="ECO:0000256" key="4">
    <source>
        <dbReference type="ARBA" id="ARBA00022984"/>
    </source>
</evidence>
<dbReference type="InterPro" id="IPR004391">
    <property type="entry name" value="Glu_race"/>
</dbReference>
<dbReference type="RefSeq" id="WP_005003752.1">
    <property type="nucleotide sequence ID" value="NZ_CH672427.1"/>
</dbReference>
<dbReference type="AlphaFoldDB" id="A4BKY1"/>
<evidence type="ECO:0000256" key="7">
    <source>
        <dbReference type="HAMAP-Rule" id="MF_00258"/>
    </source>
</evidence>
<feature type="active site" description="Proton donor/acceptor" evidence="7">
    <location>
        <position position="76"/>
    </location>
</feature>